<evidence type="ECO:0000313" key="2">
    <source>
        <dbReference type="EMBL" id="NEX63395.1"/>
    </source>
</evidence>
<keyword evidence="3" id="KW-1185">Reference proteome</keyword>
<gene>
    <name evidence="2" type="ORF">G3574_20145</name>
</gene>
<dbReference type="Proteomes" id="UP000482155">
    <property type="component" value="Unassembled WGS sequence"/>
</dbReference>
<dbReference type="Pfam" id="PF05309">
    <property type="entry name" value="TraE"/>
    <property type="match status" value="1"/>
</dbReference>
<dbReference type="EMBL" id="JAAIVB010000069">
    <property type="protein sequence ID" value="NEX63395.1"/>
    <property type="molecule type" value="Genomic_DNA"/>
</dbReference>
<dbReference type="AlphaFoldDB" id="A0A6B3SVH9"/>
<sequence length="298" mass="31733">MNLIKLGRNWKATLSANLLLAGALAASVMANLALTTKLATMHERLVLVPPMMTTETVVGWNEASKNFFEGWGLYAASMIGSATPKTAGFVAGHLEYIFDKSIFQAVRTQLLSIEKDPSFARTGSVNVFTPKTVTWEASTNRLFVSGQLTSTAYRARTTTLANVPVTYQMSMRMEAGAPKITTFTSYIGAARTAKWEREHPAEAQKLQRAADEKAAQILPQENEVLKAIESGIGSAQEIMEEGDGAATTPASPTGKPAAKPQAIGAPAPRVAPQGPAPVRTPQSTAQPSANGRTTSDNL</sequence>
<evidence type="ECO:0000313" key="3">
    <source>
        <dbReference type="Proteomes" id="UP000482155"/>
    </source>
</evidence>
<dbReference type="RefSeq" id="WP_163967220.1">
    <property type="nucleotide sequence ID" value="NZ_JAAIVB010000069.1"/>
</dbReference>
<organism evidence="2 3">
    <name type="scientific">Noviherbaspirillum galbum</name>
    <dbReference type="NCBI Taxonomy" id="2709383"/>
    <lineage>
        <taxon>Bacteria</taxon>
        <taxon>Pseudomonadati</taxon>
        <taxon>Pseudomonadota</taxon>
        <taxon>Betaproteobacteria</taxon>
        <taxon>Burkholderiales</taxon>
        <taxon>Oxalobacteraceae</taxon>
        <taxon>Noviherbaspirillum</taxon>
    </lineage>
</organism>
<feature type="region of interest" description="Disordered" evidence="1">
    <location>
        <begin position="240"/>
        <end position="298"/>
    </location>
</feature>
<proteinExistence type="predicted"/>
<accession>A0A6B3SVH9</accession>
<feature type="compositionally biased region" description="Polar residues" evidence="1">
    <location>
        <begin position="280"/>
        <end position="298"/>
    </location>
</feature>
<dbReference type="InterPro" id="IPR007973">
    <property type="entry name" value="Pilus_assembly_TraE"/>
</dbReference>
<evidence type="ECO:0000256" key="1">
    <source>
        <dbReference type="SAM" id="MobiDB-lite"/>
    </source>
</evidence>
<protein>
    <submittedName>
        <fullName evidence="2">Sex pilus assembly protein TraE</fullName>
    </submittedName>
</protein>
<reference evidence="2 3" key="1">
    <citation type="submission" date="2020-02" db="EMBL/GenBank/DDBJ databases">
        <authorList>
            <person name="Kim M.K."/>
        </authorList>
    </citation>
    <scope>NUCLEOTIDE SEQUENCE [LARGE SCALE GENOMIC DNA]</scope>
    <source>
        <strain evidence="2 3">17J57-3</strain>
    </source>
</reference>
<name>A0A6B3SVH9_9BURK</name>
<comment type="caution">
    <text evidence="2">The sequence shown here is derived from an EMBL/GenBank/DDBJ whole genome shotgun (WGS) entry which is preliminary data.</text>
</comment>